<dbReference type="Gene3D" id="3.60.15.10">
    <property type="entry name" value="Ribonuclease Z/Hydroxyacylglutathione hydrolase-like"/>
    <property type="match status" value="1"/>
</dbReference>
<dbReference type="PANTHER" id="PTHR42951">
    <property type="entry name" value="METALLO-BETA-LACTAMASE DOMAIN-CONTAINING"/>
    <property type="match status" value="1"/>
</dbReference>
<organism evidence="2 3">
    <name type="scientific">Brevibacterium pityocampae</name>
    <dbReference type="NCBI Taxonomy" id="506594"/>
    <lineage>
        <taxon>Bacteria</taxon>
        <taxon>Bacillati</taxon>
        <taxon>Actinomycetota</taxon>
        <taxon>Actinomycetes</taxon>
        <taxon>Micrococcales</taxon>
        <taxon>Brevibacteriaceae</taxon>
        <taxon>Brevibacterium</taxon>
    </lineage>
</organism>
<reference evidence="3" key="1">
    <citation type="journal article" date="2019" name="Int. J. Syst. Evol. Microbiol.">
        <title>The Global Catalogue of Microorganisms (GCM) 10K type strain sequencing project: providing services to taxonomists for standard genome sequencing and annotation.</title>
        <authorList>
            <consortium name="The Broad Institute Genomics Platform"/>
            <consortium name="The Broad Institute Genome Sequencing Center for Infectious Disease"/>
            <person name="Wu L."/>
            <person name="Ma J."/>
        </authorList>
    </citation>
    <scope>NUCLEOTIDE SEQUENCE [LARGE SCALE GENOMIC DNA]</scope>
    <source>
        <strain evidence="3">JCM 17808</strain>
    </source>
</reference>
<dbReference type="RefSeq" id="WP_345029934.1">
    <property type="nucleotide sequence ID" value="NZ_BAABGL010000003.1"/>
</dbReference>
<dbReference type="SMART" id="SM00849">
    <property type="entry name" value="Lactamase_B"/>
    <property type="match status" value="1"/>
</dbReference>
<evidence type="ECO:0000313" key="3">
    <source>
        <dbReference type="Proteomes" id="UP001500642"/>
    </source>
</evidence>
<gene>
    <name evidence="2" type="ORF">GCM10023167_07440</name>
</gene>
<comment type="caution">
    <text evidence="2">The sequence shown here is derived from an EMBL/GenBank/DDBJ whole genome shotgun (WGS) entry which is preliminary data.</text>
</comment>
<dbReference type="InterPro" id="IPR050855">
    <property type="entry name" value="NDM-1-like"/>
</dbReference>
<name>A0ABP8J5N6_9MICO</name>
<protein>
    <recommendedName>
        <fullName evidence="1">Metallo-beta-lactamase domain-containing protein</fullName>
    </recommendedName>
</protein>
<accession>A0ABP8J5N6</accession>
<dbReference type="EMBL" id="BAABGL010000003">
    <property type="protein sequence ID" value="GAA4385554.1"/>
    <property type="molecule type" value="Genomic_DNA"/>
</dbReference>
<evidence type="ECO:0000313" key="2">
    <source>
        <dbReference type="EMBL" id="GAA4385554.1"/>
    </source>
</evidence>
<dbReference type="InterPro" id="IPR036866">
    <property type="entry name" value="RibonucZ/Hydroxyglut_hydro"/>
</dbReference>
<dbReference type="CDD" id="cd16282">
    <property type="entry name" value="metallo-hydrolase-like_MBL-fold"/>
    <property type="match status" value="1"/>
</dbReference>
<dbReference type="InterPro" id="IPR001279">
    <property type="entry name" value="Metallo-B-lactamas"/>
</dbReference>
<dbReference type="Pfam" id="PF00753">
    <property type="entry name" value="Lactamase_B"/>
    <property type="match status" value="1"/>
</dbReference>
<dbReference type="PANTHER" id="PTHR42951:SF4">
    <property type="entry name" value="ACYL-COENZYME A THIOESTERASE MBLAC2"/>
    <property type="match status" value="1"/>
</dbReference>
<sequence length="252" mass="26632">MVEIYVFTSDPVQLNSYLVVGTERALVVDTGAGPAQAGSILAAFRALTDLPLTVVNTHDHWDHFFGNAAFAADGVDDFLASPGFVRDHRASAWIQLEAVPLEHEPDLPTPEDLLVPVTAVDTGETLPLGDCTVEFLPLGGHTESDLVILCEDVALVGDLVEEGAPPQFGDDALPARWAESLETLLALPQPQVFAPGHGQPVDRTFLAAQLGDIAAVAESDSTAEVPSRTAPPFTWVDTGAGSHLPAGVCRLR</sequence>
<dbReference type="Proteomes" id="UP001500642">
    <property type="component" value="Unassembled WGS sequence"/>
</dbReference>
<keyword evidence="3" id="KW-1185">Reference proteome</keyword>
<feature type="domain" description="Metallo-beta-lactamase" evidence="1">
    <location>
        <begin position="13"/>
        <end position="197"/>
    </location>
</feature>
<dbReference type="SUPFAM" id="SSF56281">
    <property type="entry name" value="Metallo-hydrolase/oxidoreductase"/>
    <property type="match status" value="1"/>
</dbReference>
<proteinExistence type="predicted"/>
<evidence type="ECO:0000259" key="1">
    <source>
        <dbReference type="SMART" id="SM00849"/>
    </source>
</evidence>